<reference evidence="4" key="1">
    <citation type="journal article" date="2012" name="Nature">
        <title>The oyster genome reveals stress adaptation and complexity of shell formation.</title>
        <authorList>
            <person name="Zhang G."/>
            <person name="Fang X."/>
            <person name="Guo X."/>
            <person name="Li L."/>
            <person name="Luo R."/>
            <person name="Xu F."/>
            <person name="Yang P."/>
            <person name="Zhang L."/>
            <person name="Wang X."/>
            <person name="Qi H."/>
            <person name="Xiong Z."/>
            <person name="Que H."/>
            <person name="Xie Y."/>
            <person name="Holland P.W."/>
            <person name="Paps J."/>
            <person name="Zhu Y."/>
            <person name="Wu F."/>
            <person name="Chen Y."/>
            <person name="Wang J."/>
            <person name="Peng C."/>
            <person name="Meng J."/>
            <person name="Yang L."/>
            <person name="Liu J."/>
            <person name="Wen B."/>
            <person name="Zhang N."/>
            <person name="Huang Z."/>
            <person name="Zhu Q."/>
            <person name="Feng Y."/>
            <person name="Mount A."/>
            <person name="Hedgecock D."/>
            <person name="Xu Z."/>
            <person name="Liu Y."/>
            <person name="Domazet-Loso T."/>
            <person name="Du Y."/>
            <person name="Sun X."/>
            <person name="Zhang S."/>
            <person name="Liu B."/>
            <person name="Cheng P."/>
            <person name="Jiang X."/>
            <person name="Li J."/>
            <person name="Fan D."/>
            <person name="Wang W."/>
            <person name="Fu W."/>
            <person name="Wang T."/>
            <person name="Wang B."/>
            <person name="Zhang J."/>
            <person name="Peng Z."/>
            <person name="Li Y."/>
            <person name="Li N."/>
            <person name="Wang J."/>
            <person name="Chen M."/>
            <person name="He Y."/>
            <person name="Tan F."/>
            <person name="Song X."/>
            <person name="Zheng Q."/>
            <person name="Huang R."/>
            <person name="Yang H."/>
            <person name="Du X."/>
            <person name="Chen L."/>
            <person name="Yang M."/>
            <person name="Gaffney P.M."/>
            <person name="Wang S."/>
            <person name="Luo L."/>
            <person name="She Z."/>
            <person name="Ming Y."/>
            <person name="Huang W."/>
            <person name="Zhang S."/>
            <person name="Huang B."/>
            <person name="Zhang Y."/>
            <person name="Qu T."/>
            <person name="Ni P."/>
            <person name="Miao G."/>
            <person name="Wang J."/>
            <person name="Wang Q."/>
            <person name="Steinberg C.E."/>
            <person name="Wang H."/>
            <person name="Li N."/>
            <person name="Qian L."/>
            <person name="Zhang G."/>
            <person name="Li Y."/>
            <person name="Yang H."/>
            <person name="Liu X."/>
            <person name="Wang J."/>
            <person name="Yin Y."/>
            <person name="Wang J."/>
        </authorList>
    </citation>
    <scope>NUCLEOTIDE SEQUENCE [LARGE SCALE GENOMIC DNA]</scope>
    <source>
        <strain evidence="4">05x7-T-G4-1.051#20</strain>
    </source>
</reference>
<keyword evidence="2" id="KW-0677">Repeat</keyword>
<dbReference type="InterPro" id="IPR042637">
    <property type="entry name" value="AN34A/B/C"/>
</dbReference>
<dbReference type="InterPro" id="IPR002110">
    <property type="entry name" value="Ankyrin_rpt"/>
</dbReference>
<evidence type="ECO:0000256" key="3">
    <source>
        <dbReference type="ARBA" id="ARBA00023043"/>
    </source>
</evidence>
<proteinExistence type="inferred from homology"/>
<dbReference type="InterPro" id="IPR036770">
    <property type="entry name" value="Ankyrin_rpt-contain_sf"/>
</dbReference>
<gene>
    <name evidence="4" type="ORF">CGI_10026331</name>
</gene>
<dbReference type="InParanoid" id="K1QAS6"/>
<dbReference type="PANTHER" id="PTHR24156:SF7">
    <property type="entry name" value="ANKYRIN REPEAT DOMAIN-CONTAINING PROTEIN 34B-LIKE"/>
    <property type="match status" value="1"/>
</dbReference>
<keyword evidence="3" id="KW-0040">ANK repeat</keyword>
<evidence type="ECO:0000256" key="2">
    <source>
        <dbReference type="ARBA" id="ARBA00022737"/>
    </source>
</evidence>
<evidence type="ECO:0000256" key="1">
    <source>
        <dbReference type="ARBA" id="ARBA00010029"/>
    </source>
</evidence>
<evidence type="ECO:0000313" key="4">
    <source>
        <dbReference type="EMBL" id="EKC33842.1"/>
    </source>
</evidence>
<dbReference type="HOGENOM" id="CLU_2199501_0_0_1"/>
<dbReference type="EMBL" id="JH819021">
    <property type="protein sequence ID" value="EKC33842.1"/>
    <property type="molecule type" value="Genomic_DNA"/>
</dbReference>
<accession>K1QAS6</accession>
<dbReference type="Gene3D" id="1.25.40.20">
    <property type="entry name" value="Ankyrin repeat-containing domain"/>
    <property type="match status" value="1"/>
</dbReference>
<sequence>MSSCNIMKAVSDGKFRLGRILAEGGANVNERNQEQMTVLMAACGIETNECHRHQKLKLIQTLLENGANPENLDRSGKSCLEYTRSQSIDVRNMVIQYLAKTDQNSSTG</sequence>
<dbReference type="AlphaFoldDB" id="K1QAS6"/>
<comment type="similarity">
    <text evidence="1">Belongs to the ANKRD34 family.</text>
</comment>
<name>K1QAS6_MAGGI</name>
<dbReference type="PANTHER" id="PTHR24156">
    <property type="entry name" value="ANK_REP_REGION DOMAIN-CONTAINING PROTEIN"/>
    <property type="match status" value="1"/>
</dbReference>
<organism evidence="4">
    <name type="scientific">Magallana gigas</name>
    <name type="common">Pacific oyster</name>
    <name type="synonym">Crassostrea gigas</name>
    <dbReference type="NCBI Taxonomy" id="29159"/>
    <lineage>
        <taxon>Eukaryota</taxon>
        <taxon>Metazoa</taxon>
        <taxon>Spiralia</taxon>
        <taxon>Lophotrochozoa</taxon>
        <taxon>Mollusca</taxon>
        <taxon>Bivalvia</taxon>
        <taxon>Autobranchia</taxon>
        <taxon>Pteriomorphia</taxon>
        <taxon>Ostreida</taxon>
        <taxon>Ostreoidea</taxon>
        <taxon>Ostreidae</taxon>
        <taxon>Magallana</taxon>
    </lineage>
</organism>
<protein>
    <submittedName>
        <fullName evidence="4">Ankyrin repeat domain-containing protein 34A</fullName>
    </submittedName>
</protein>
<dbReference type="SUPFAM" id="SSF48403">
    <property type="entry name" value="Ankyrin repeat"/>
    <property type="match status" value="1"/>
</dbReference>
<dbReference type="Pfam" id="PF00023">
    <property type="entry name" value="Ank"/>
    <property type="match status" value="1"/>
</dbReference>